<gene>
    <name evidence="2" type="ORF">ACFOKA_04715</name>
</gene>
<dbReference type="EMBL" id="JBHRSL010000002">
    <property type="protein sequence ID" value="MFC3051201.1"/>
    <property type="molecule type" value="Genomic_DNA"/>
</dbReference>
<reference evidence="3" key="1">
    <citation type="journal article" date="2019" name="Int. J. Syst. Evol. Microbiol.">
        <title>The Global Catalogue of Microorganisms (GCM) 10K type strain sequencing project: providing services to taxonomists for standard genome sequencing and annotation.</title>
        <authorList>
            <consortium name="The Broad Institute Genomics Platform"/>
            <consortium name="The Broad Institute Genome Sequencing Center for Infectious Disease"/>
            <person name="Wu L."/>
            <person name="Ma J."/>
        </authorList>
    </citation>
    <scope>NUCLEOTIDE SEQUENCE [LARGE SCALE GENOMIC DNA]</scope>
    <source>
        <strain evidence="3">KCTC 62164</strain>
    </source>
</reference>
<name>A0ABV7D2I1_9PROT</name>
<evidence type="ECO:0000313" key="3">
    <source>
        <dbReference type="Proteomes" id="UP001595444"/>
    </source>
</evidence>
<accession>A0ABV7D2I1</accession>
<dbReference type="NCBIfam" id="TIGR03016">
    <property type="entry name" value="pepcterm_hypo_1"/>
    <property type="match status" value="1"/>
</dbReference>
<feature type="chain" id="PRO_5045455498" evidence="1">
    <location>
        <begin position="27"/>
        <end position="490"/>
    </location>
</feature>
<dbReference type="SUPFAM" id="SSF56935">
    <property type="entry name" value="Porins"/>
    <property type="match status" value="1"/>
</dbReference>
<organism evidence="2 3">
    <name type="scientific">Kordiimonas pumila</name>
    <dbReference type="NCBI Taxonomy" id="2161677"/>
    <lineage>
        <taxon>Bacteria</taxon>
        <taxon>Pseudomonadati</taxon>
        <taxon>Pseudomonadota</taxon>
        <taxon>Alphaproteobacteria</taxon>
        <taxon>Kordiimonadales</taxon>
        <taxon>Kordiimonadaceae</taxon>
        <taxon>Kordiimonas</taxon>
    </lineage>
</organism>
<evidence type="ECO:0000256" key="1">
    <source>
        <dbReference type="SAM" id="SignalP"/>
    </source>
</evidence>
<feature type="signal peptide" evidence="1">
    <location>
        <begin position="1"/>
        <end position="26"/>
    </location>
</feature>
<keyword evidence="1" id="KW-0732">Signal</keyword>
<protein>
    <submittedName>
        <fullName evidence="2">TIGR03016 family PEP-CTERM system-associated outer membrane protein</fullName>
    </submittedName>
</protein>
<dbReference type="Proteomes" id="UP001595444">
    <property type="component" value="Unassembled WGS sequence"/>
</dbReference>
<proteinExistence type="predicted"/>
<dbReference type="RefSeq" id="WP_194211842.1">
    <property type="nucleotide sequence ID" value="NZ_CP061205.1"/>
</dbReference>
<comment type="caution">
    <text evidence="2">The sequence shown here is derived from an EMBL/GenBank/DDBJ whole genome shotgun (WGS) entry which is preliminary data.</text>
</comment>
<dbReference type="InterPro" id="IPR017467">
    <property type="entry name" value="CHP03016_PEP-CTERM"/>
</dbReference>
<evidence type="ECO:0000313" key="2">
    <source>
        <dbReference type="EMBL" id="MFC3051201.1"/>
    </source>
</evidence>
<keyword evidence="3" id="KW-1185">Reference proteome</keyword>
<sequence length="490" mass="55730">MQTAAPYRKAARVAVFFLLPVVSLQAAYAQHVWIDPRGEGRVTLTDNANLTESDRVQDAVLNLSPGINVHVESARTRLALDYAYDYYYYLSDGGHDVRHKMFSTLDSEIWKDHLSINGRASISQQYLNQRGSLSSSFANRTDNRRTLQNYTGTAILKGGLRDYADWRMTYRYGVSLSPADNLDDETLTSNFSDSTSQELTASLGSGDRFTHFEWRLYADSSKVSRSLETNDFRNEHVGAELKYKFNRFFSLLGSVSYSSNDFQSAILSEQGFGWDAGFRWTPGRKLDLTVRHGREGSRKTWYATMQYLITSRVQLTGSYQDIITANTIVGNDTLQSYQFNDDIGIIDSQGLPSDESDPKFSFSDIDFRRRVAKMTLSWRHKRTDAYITANYERRTFDNDSGTANSYGTSTGFKHKINKSTTLSGSLGYRRSEFENSDRVDDYFEGNLDWAKTVSRYFKIAVGYGHSERLSTAQGADIEENTLTFYIRGTY</sequence>